<feature type="compositionally biased region" description="Low complexity" evidence="1">
    <location>
        <begin position="99"/>
        <end position="111"/>
    </location>
</feature>
<dbReference type="InterPro" id="IPR042859">
    <property type="entry name" value="NOL11"/>
</dbReference>
<feature type="compositionally biased region" description="Low complexity" evidence="1">
    <location>
        <begin position="42"/>
        <end position="59"/>
    </location>
</feature>
<dbReference type="AlphaFoldDB" id="A0A2H3JFJ4"/>
<dbReference type="OMA" id="CCIPSSM"/>
<dbReference type="Proteomes" id="UP000218811">
    <property type="component" value="Unassembled WGS sequence"/>
</dbReference>
<evidence type="ECO:0000313" key="2">
    <source>
        <dbReference type="EMBL" id="PCH40980.1"/>
    </source>
</evidence>
<proteinExistence type="predicted"/>
<dbReference type="OrthoDB" id="4349954at2759"/>
<dbReference type="EMBL" id="KB468113">
    <property type="protein sequence ID" value="PCH40980.1"/>
    <property type="molecule type" value="Genomic_DNA"/>
</dbReference>
<feature type="region of interest" description="Disordered" evidence="1">
    <location>
        <begin position="1"/>
        <end position="132"/>
    </location>
</feature>
<evidence type="ECO:0000313" key="3">
    <source>
        <dbReference type="Proteomes" id="UP000218811"/>
    </source>
</evidence>
<keyword evidence="3" id="KW-1185">Reference proteome</keyword>
<dbReference type="STRING" id="742152.A0A2H3JFJ4"/>
<protein>
    <submittedName>
        <fullName evidence="2">Uncharacterized protein</fullName>
    </submittedName>
</protein>
<accession>A0A2H3JFJ4</accession>
<dbReference type="PANTHER" id="PTHR15633:SF2">
    <property type="entry name" value="NUCLEOLAR PROTEIN 11"/>
    <property type="match status" value="1"/>
</dbReference>
<name>A0A2H3JFJ4_WOLCO</name>
<dbReference type="PANTHER" id="PTHR15633">
    <property type="entry name" value="NUCLEOLAR PROTEIN 11"/>
    <property type="match status" value="1"/>
</dbReference>
<gene>
    <name evidence="2" type="ORF">WOLCODRAFT_162706</name>
</gene>
<dbReference type="GO" id="GO:0005730">
    <property type="term" value="C:nucleolus"/>
    <property type="evidence" value="ECO:0007669"/>
    <property type="project" value="TreeGrafter"/>
</dbReference>
<dbReference type="GO" id="GO:0030490">
    <property type="term" value="P:maturation of SSU-rRNA"/>
    <property type="evidence" value="ECO:0007669"/>
    <property type="project" value="InterPro"/>
</dbReference>
<organism evidence="2 3">
    <name type="scientific">Wolfiporia cocos (strain MD-104)</name>
    <name type="common">Brown rot fungus</name>
    <dbReference type="NCBI Taxonomy" id="742152"/>
    <lineage>
        <taxon>Eukaryota</taxon>
        <taxon>Fungi</taxon>
        <taxon>Dikarya</taxon>
        <taxon>Basidiomycota</taxon>
        <taxon>Agaricomycotina</taxon>
        <taxon>Agaricomycetes</taxon>
        <taxon>Polyporales</taxon>
        <taxon>Phaeolaceae</taxon>
        <taxon>Wolfiporia</taxon>
    </lineage>
</organism>
<reference evidence="2 3" key="1">
    <citation type="journal article" date="2012" name="Science">
        <title>The Paleozoic origin of enzymatic lignin decomposition reconstructed from 31 fungal genomes.</title>
        <authorList>
            <person name="Floudas D."/>
            <person name="Binder M."/>
            <person name="Riley R."/>
            <person name="Barry K."/>
            <person name="Blanchette R.A."/>
            <person name="Henrissat B."/>
            <person name="Martinez A.T."/>
            <person name="Otillar R."/>
            <person name="Spatafora J.W."/>
            <person name="Yadav J.S."/>
            <person name="Aerts A."/>
            <person name="Benoit I."/>
            <person name="Boyd A."/>
            <person name="Carlson A."/>
            <person name="Copeland A."/>
            <person name="Coutinho P.M."/>
            <person name="de Vries R.P."/>
            <person name="Ferreira P."/>
            <person name="Findley K."/>
            <person name="Foster B."/>
            <person name="Gaskell J."/>
            <person name="Glotzer D."/>
            <person name="Gorecki P."/>
            <person name="Heitman J."/>
            <person name="Hesse C."/>
            <person name="Hori C."/>
            <person name="Igarashi K."/>
            <person name="Jurgens J.A."/>
            <person name="Kallen N."/>
            <person name="Kersten P."/>
            <person name="Kohler A."/>
            <person name="Kuees U."/>
            <person name="Kumar T.K.A."/>
            <person name="Kuo A."/>
            <person name="LaButti K."/>
            <person name="Larrondo L.F."/>
            <person name="Lindquist E."/>
            <person name="Ling A."/>
            <person name="Lombard V."/>
            <person name="Lucas S."/>
            <person name="Lundell T."/>
            <person name="Martin R."/>
            <person name="McLaughlin D.J."/>
            <person name="Morgenstern I."/>
            <person name="Morin E."/>
            <person name="Murat C."/>
            <person name="Nagy L.G."/>
            <person name="Nolan M."/>
            <person name="Ohm R.A."/>
            <person name="Patyshakuliyeva A."/>
            <person name="Rokas A."/>
            <person name="Ruiz-Duenas F.J."/>
            <person name="Sabat G."/>
            <person name="Salamov A."/>
            <person name="Samejima M."/>
            <person name="Schmutz J."/>
            <person name="Slot J.C."/>
            <person name="St John F."/>
            <person name="Stenlid J."/>
            <person name="Sun H."/>
            <person name="Sun S."/>
            <person name="Syed K."/>
            <person name="Tsang A."/>
            <person name="Wiebenga A."/>
            <person name="Young D."/>
            <person name="Pisabarro A."/>
            <person name="Eastwood D.C."/>
            <person name="Martin F."/>
            <person name="Cullen D."/>
            <person name="Grigoriev I.V."/>
            <person name="Hibbett D.S."/>
        </authorList>
    </citation>
    <scope>NUCLEOTIDE SEQUENCE [LARGE SCALE GENOMIC DNA]</scope>
    <source>
        <strain evidence="2 3">MD-104</strain>
    </source>
</reference>
<sequence length="1088" mass="115955">MAANARAASQNGEVKKVARHGKSVVSRTADPDASTSRHAIMRSPIRPAAAASSASAISSQSKLNSPSRSPTKPIKALVGNASREGARAPNNQSSGIARSSALAPSTSSTSLIRPSPNKTPSRPAIRTQDPTEPTGTLQLAAQAHSWLYMTSTLETSAQKAEQAATHALEARTKELAAEEADIADARIRFETERIIALYEELTDPTLSSSVPEVTQGFILYEAKCNQTITEALQLSAQNLDEFADIKSYNEVLNRLDDLLQESGKLQDRILSITQTLTSSQALMFVSILSAGHFLPLSSLMSASISDPFLLSSYALPSHSSRPSSSSSLGQNSHVLASISDKNDGFATVAVQGDGVHVLDLSTLHPVVSHTLGPSTSYSCPPVTRTAGKDGGQVCKTYAAIDSSSEVSQDARGRTVWVWEENLSGGVMSGNAQSKRKSSVISHPISHIYAPDDLDGRILLVGPTGKLTVTDADLSPLATFPEESPDAGDALQRHFVFSRNSCSFVSGLAAPSQGLISVSVVLKKSTKEYQLSVVAFGRGGDIHPLGDCPLPLSGSSVADMTCSASGNISVLTSSGSWHSYILSPSPSSSTFSLKKLIDPINLASLSFTSASQITAHRSEISLLPLSSSHVLLASISHSSPEIVVMVWDMQYGVLLAEQHCVIPSTLGRSKQRGVHMQLVGGSTGNNAQVLLILSPAADSAAQADANSLRTTVLVVPVTAPSTSTIAAALGRASASAKWLKTATKQQDVPGINASQKKVLNVMRIAMEQKRVEAAEKAFDEWVATHTGQEGKPRLGHLFVKQVLDIAFLVPAGAGKNATALPCASKVIRYLLAKAAVSDAMVEGGLIPVLRSHKDLQSAVLAVQTVKDLPETDVISLLATVVTQHRQTRADENAMQVDSPSELPTLPTFLALCVKYPTSPAALRVALRQQFSETEDLMCILGVLDAWVDKWCNEDVSLLPDRVKKDTHGVLVPQYAERETEEVPSLDKVLSFTQSVLDASFLTLLAHRPAHKLLRTLLSRIQLELVLTSELLSLQGPLQPFAATHARAVREGAHGASKADTKVDWRRRKKMAHEQAEMSLGLYQVEELVL</sequence>
<dbReference type="GO" id="GO:0003723">
    <property type="term" value="F:RNA binding"/>
    <property type="evidence" value="ECO:0007669"/>
    <property type="project" value="TreeGrafter"/>
</dbReference>
<evidence type="ECO:0000256" key="1">
    <source>
        <dbReference type="SAM" id="MobiDB-lite"/>
    </source>
</evidence>
<feature type="compositionally biased region" description="Polar residues" evidence="1">
    <location>
        <begin position="60"/>
        <end position="70"/>
    </location>
</feature>